<feature type="region of interest" description="Disordered" evidence="2">
    <location>
        <begin position="413"/>
        <end position="448"/>
    </location>
</feature>
<evidence type="ECO:0008006" key="7">
    <source>
        <dbReference type="Google" id="ProtNLM"/>
    </source>
</evidence>
<feature type="compositionally biased region" description="Low complexity" evidence="2">
    <location>
        <begin position="632"/>
        <end position="642"/>
    </location>
</feature>
<evidence type="ECO:0000259" key="4">
    <source>
        <dbReference type="PROSITE" id="PS50802"/>
    </source>
</evidence>
<dbReference type="AlphaFoldDB" id="A0A016S0Z6"/>
<dbReference type="Gene3D" id="3.90.70.10">
    <property type="entry name" value="Cysteine proteinases"/>
    <property type="match status" value="2"/>
</dbReference>
<dbReference type="SUPFAM" id="SSF54001">
    <property type="entry name" value="Cysteine proteinases"/>
    <property type="match status" value="2"/>
</dbReference>
<accession>A0A016S0Z6</accession>
<dbReference type="PANTHER" id="PTHR24006">
    <property type="entry name" value="UBIQUITIN CARBOXYL-TERMINAL HYDROLASE"/>
    <property type="match status" value="1"/>
</dbReference>
<dbReference type="InterPro" id="IPR003323">
    <property type="entry name" value="OTU_dom"/>
</dbReference>
<dbReference type="GO" id="GO:0004843">
    <property type="term" value="F:cysteine-type deubiquitinase activity"/>
    <property type="evidence" value="ECO:0007669"/>
    <property type="project" value="InterPro"/>
</dbReference>
<feature type="compositionally biased region" description="Polar residues" evidence="2">
    <location>
        <begin position="650"/>
        <end position="660"/>
    </location>
</feature>
<dbReference type="PROSITE" id="PS50802">
    <property type="entry name" value="OTU"/>
    <property type="match status" value="1"/>
</dbReference>
<dbReference type="PROSITE" id="PS50235">
    <property type="entry name" value="USP_3"/>
    <property type="match status" value="1"/>
</dbReference>
<feature type="compositionally biased region" description="Basic and acidic residues" evidence="2">
    <location>
        <begin position="418"/>
        <end position="427"/>
    </location>
</feature>
<feature type="compositionally biased region" description="Polar residues" evidence="2">
    <location>
        <begin position="116"/>
        <end position="128"/>
    </location>
</feature>
<dbReference type="Proteomes" id="UP000024635">
    <property type="component" value="Unassembled WGS sequence"/>
</dbReference>
<feature type="compositionally biased region" description="Basic and acidic residues" evidence="2">
    <location>
        <begin position="7"/>
        <end position="16"/>
    </location>
</feature>
<proteinExistence type="inferred from homology"/>
<name>A0A016S0Z6_9BILA</name>
<feature type="domain" description="USP" evidence="3">
    <location>
        <begin position="133"/>
        <end position="1054"/>
    </location>
</feature>
<feature type="region of interest" description="Disordered" evidence="2">
    <location>
        <begin position="711"/>
        <end position="743"/>
    </location>
</feature>
<protein>
    <recommendedName>
        <fullName evidence="7">USP domain-containing protein</fullName>
    </recommendedName>
</protein>
<evidence type="ECO:0000259" key="3">
    <source>
        <dbReference type="PROSITE" id="PS50235"/>
    </source>
</evidence>
<feature type="compositionally biased region" description="Low complexity" evidence="2">
    <location>
        <begin position="268"/>
        <end position="278"/>
    </location>
</feature>
<dbReference type="CDD" id="cd22755">
    <property type="entry name" value="OTU_CeDUB-like"/>
    <property type="match status" value="1"/>
</dbReference>
<keyword evidence="6" id="KW-1185">Reference proteome</keyword>
<feature type="compositionally biased region" description="Low complexity" evidence="2">
    <location>
        <begin position="28"/>
        <end position="47"/>
    </location>
</feature>
<reference evidence="6" key="1">
    <citation type="journal article" date="2015" name="Nat. Genet.">
        <title>The genome and transcriptome of the zoonotic hookworm Ancylostoma ceylanicum identify infection-specific gene families.</title>
        <authorList>
            <person name="Schwarz E.M."/>
            <person name="Hu Y."/>
            <person name="Antoshechkin I."/>
            <person name="Miller M.M."/>
            <person name="Sternberg P.W."/>
            <person name="Aroian R.V."/>
        </authorList>
    </citation>
    <scope>NUCLEOTIDE SEQUENCE</scope>
    <source>
        <strain evidence="6">HY135</strain>
    </source>
</reference>
<dbReference type="InterPro" id="IPR028889">
    <property type="entry name" value="USP"/>
</dbReference>
<dbReference type="CDD" id="cd02257">
    <property type="entry name" value="Peptidase_C19"/>
    <property type="match status" value="1"/>
</dbReference>
<dbReference type="STRING" id="53326.A0A016S0Z6"/>
<comment type="similarity">
    <text evidence="1">Belongs to the peptidase C19 family.</text>
</comment>
<dbReference type="Pfam" id="PF00443">
    <property type="entry name" value="UCH"/>
    <property type="match status" value="1"/>
</dbReference>
<dbReference type="GO" id="GO:0000082">
    <property type="term" value="P:G1/S transition of mitotic cell cycle"/>
    <property type="evidence" value="ECO:0007669"/>
    <property type="project" value="TreeGrafter"/>
</dbReference>
<feature type="region of interest" description="Disordered" evidence="2">
    <location>
        <begin position="617"/>
        <end position="675"/>
    </location>
</feature>
<dbReference type="InterPro" id="IPR001394">
    <property type="entry name" value="Peptidase_C19_UCH"/>
</dbReference>
<feature type="domain" description="OTU" evidence="4">
    <location>
        <begin position="806"/>
        <end position="947"/>
    </location>
</feature>
<dbReference type="EMBL" id="JARK01001663">
    <property type="protein sequence ID" value="EYB83929.1"/>
    <property type="molecule type" value="Genomic_DNA"/>
</dbReference>
<dbReference type="GO" id="GO:0005634">
    <property type="term" value="C:nucleus"/>
    <property type="evidence" value="ECO:0007669"/>
    <property type="project" value="TreeGrafter"/>
</dbReference>
<dbReference type="Gene3D" id="3.90.70.80">
    <property type="match status" value="1"/>
</dbReference>
<evidence type="ECO:0000256" key="2">
    <source>
        <dbReference type="SAM" id="MobiDB-lite"/>
    </source>
</evidence>
<gene>
    <name evidence="5" type="primary">Acey_s0327.g2618</name>
    <name evidence="5" type="ORF">Y032_0327g2618</name>
</gene>
<evidence type="ECO:0000313" key="5">
    <source>
        <dbReference type="EMBL" id="EYB83929.1"/>
    </source>
</evidence>
<dbReference type="PANTHER" id="PTHR24006:SF915">
    <property type="entry name" value="UBIQUITIN CARBOXYL-TERMINAL HYDROLASE-RELATED"/>
    <property type="match status" value="1"/>
</dbReference>
<feature type="region of interest" description="Disordered" evidence="2">
    <location>
        <begin position="1"/>
        <end position="128"/>
    </location>
</feature>
<dbReference type="GO" id="GO:0016579">
    <property type="term" value="P:protein deubiquitination"/>
    <property type="evidence" value="ECO:0007669"/>
    <property type="project" value="InterPro"/>
</dbReference>
<evidence type="ECO:0000313" key="6">
    <source>
        <dbReference type="Proteomes" id="UP000024635"/>
    </source>
</evidence>
<evidence type="ECO:0000256" key="1">
    <source>
        <dbReference type="ARBA" id="ARBA00009085"/>
    </source>
</evidence>
<comment type="caution">
    <text evidence="5">The sequence shown here is derived from an EMBL/GenBank/DDBJ whole genome shotgun (WGS) entry which is preliminary data.</text>
</comment>
<dbReference type="OrthoDB" id="5842923at2759"/>
<dbReference type="InterPro" id="IPR038765">
    <property type="entry name" value="Papain-like_cys_pep_sf"/>
</dbReference>
<sequence length="1061" mass="117892">MSRAKRLASEFRKEPIPNDATIDLDGLSSPSFYGSSRPSSNSQQSQRRAGDIVSPRPQLLADSISSSRCLLSPPSGPKGLTSSSSYMNRDAVTPSRKRKEIDEPTSKSSADGDVSDNLSPTSADQQYSPYSYRGLENLTNSCYMNATLQALASVYPFYYRMQMIQQRREDGGYECSEFVRRFNEVLHNLVSPDRDKDSKYGSATKISVLQALRTAAGNELGSDPNFGSNMQQDAHEFLAKTLEILEKEALRKKRTLQQNNERTKSPHSEQSTSSASSSRNPAGVFQHKIRDRFGCERCARASEMTNDAIDLTVTVSAGDSIQKMIENALAREEIEYKCDHCGTGAGFISRAFATLPQSLIVVVKRYRFGEAGGSKVEERIGVSRELFLKDLFVDSEVKKQEGVARRSLSRSVEPFIGDPREDGRSDDSGVISEAESVTNTEERTQNSRTCGSTVVANASMVMMDHEPAQECAFESSQGSDAMETCESARSTAESHITIDKHASADCSLTCTAVEKSRTPCSTKGSTTSHAELGDQPYGMSRLALSPLKMNRAASAKEDKLSDAFSSPRKLMVVENMDVDTSAATSSSECVLEDPEKENAMFNPLKLTPEVEGTVIKQSGGYLKETTPDVESARSGGSSTASREIADIPNDTGSASTQSDDNVLEKDVNSLKLTDNEDVPSKRARLENNIDAGITASFAYFPDFEIMNTTPPLASTEPSTSYARQVTEPLRPSSRTPKYRQPPTTPLLEQISVVGEVEEKVTLVFRPVVEERQKLWCQRFGFKYIGSPERRRKMFGREIEFSLRDMPQSCEVRGDGNCLFRTLSWWITGGSEKEYYRLREKLISFMAKYRANFSSLLLSQQDMDTHLERMSEDGEWGTQVELAAAACWLGVNIYTFLEGKWLRYRPLFRWSVDGATPITISRDECNDDRGAIFICNASGCHFQPAVSVEPHYTRRNLRPRREREFVKEASPVRGTPEPPYVFNAADGPVYSLSAVICHHGDSLLTGNLGHYSTFSLDATRREWLDCNDHIITKVSEVEVIDNSSSSGYIFIYNRVEDPLHRL</sequence>
<dbReference type="GO" id="GO:0005829">
    <property type="term" value="C:cytosol"/>
    <property type="evidence" value="ECO:0007669"/>
    <property type="project" value="TreeGrafter"/>
</dbReference>
<feature type="compositionally biased region" description="Polar residues" evidence="2">
    <location>
        <begin position="711"/>
        <end position="723"/>
    </location>
</feature>
<organism evidence="5 6">
    <name type="scientific">Ancylostoma ceylanicum</name>
    <dbReference type="NCBI Taxonomy" id="53326"/>
    <lineage>
        <taxon>Eukaryota</taxon>
        <taxon>Metazoa</taxon>
        <taxon>Ecdysozoa</taxon>
        <taxon>Nematoda</taxon>
        <taxon>Chromadorea</taxon>
        <taxon>Rhabditida</taxon>
        <taxon>Rhabditina</taxon>
        <taxon>Rhabditomorpha</taxon>
        <taxon>Strongyloidea</taxon>
        <taxon>Ancylostomatidae</taxon>
        <taxon>Ancylostomatinae</taxon>
        <taxon>Ancylostoma</taxon>
    </lineage>
</organism>
<dbReference type="InterPro" id="IPR050164">
    <property type="entry name" value="Peptidase_C19"/>
</dbReference>
<feature type="region of interest" description="Disordered" evidence="2">
    <location>
        <begin position="255"/>
        <end position="283"/>
    </location>
</feature>